<keyword evidence="2" id="KW-1185">Reference proteome</keyword>
<dbReference type="OrthoDB" id="9797162at2"/>
<organism evidence="1 2">
    <name type="scientific">Actinocorallia herbida</name>
    <dbReference type="NCBI Taxonomy" id="58109"/>
    <lineage>
        <taxon>Bacteria</taxon>
        <taxon>Bacillati</taxon>
        <taxon>Actinomycetota</taxon>
        <taxon>Actinomycetes</taxon>
        <taxon>Streptosporangiales</taxon>
        <taxon>Thermomonosporaceae</taxon>
        <taxon>Actinocorallia</taxon>
    </lineage>
</organism>
<sequence length="367" mass="39313">MPFAEELLGREAVVGLAAVLDGIGRRRAAEAVRAVAPGLDGMALRERSDALSAVLLAELPSGHVGMRESVRAALADPAFAGWMTWPVTEAVASRALEEGTPEAFDEGLALLAALTPRLTAEFAIRRMLIADLDRALGVITEWTAHPDEHVRRLASEGTRPRLPWAVRVPDILRRPRATRPILDALHRDESEYVRRSVANHVNDISHAEAALAVEITAGWAADPGPSTAQSVRHALRTAVKRGDPGALVLLGFAPDAPVALSGPRLASSDVAVGGSLDFAFEVANTGDSTTRLVIDYIVHYRKATGRTAPKVFKLTTLSLSPGERTTLTRRHPLKPLSTRPLHPGPHTLVLQINGTTHPPTPFTLTPP</sequence>
<evidence type="ECO:0000313" key="2">
    <source>
        <dbReference type="Proteomes" id="UP000272400"/>
    </source>
</evidence>
<dbReference type="Gene3D" id="1.25.40.290">
    <property type="entry name" value="ARM repeat domains"/>
    <property type="match status" value="1"/>
</dbReference>
<dbReference type="RefSeq" id="WP_123664845.1">
    <property type="nucleotide sequence ID" value="NZ_RJKE01000001.1"/>
</dbReference>
<dbReference type="EMBL" id="RJKE01000001">
    <property type="protein sequence ID" value="ROO85323.1"/>
    <property type="molecule type" value="Genomic_DNA"/>
</dbReference>
<dbReference type="SUPFAM" id="SSF48371">
    <property type="entry name" value="ARM repeat"/>
    <property type="match status" value="1"/>
</dbReference>
<dbReference type="InterPro" id="IPR016024">
    <property type="entry name" value="ARM-type_fold"/>
</dbReference>
<name>A0A3N1CVJ7_9ACTN</name>
<dbReference type="Proteomes" id="UP000272400">
    <property type="component" value="Unassembled WGS sequence"/>
</dbReference>
<gene>
    <name evidence="1" type="ORF">EDD29_2866</name>
</gene>
<comment type="caution">
    <text evidence="1">The sequence shown here is derived from an EMBL/GenBank/DDBJ whole genome shotgun (WGS) entry which is preliminary data.</text>
</comment>
<dbReference type="AlphaFoldDB" id="A0A3N1CVJ7"/>
<protein>
    <submittedName>
        <fullName evidence="1">3-methyladenine DNA glycosylase AlkC</fullName>
    </submittedName>
</protein>
<accession>A0A3N1CVJ7</accession>
<evidence type="ECO:0000313" key="1">
    <source>
        <dbReference type="EMBL" id="ROO85323.1"/>
    </source>
</evidence>
<reference evidence="1 2" key="1">
    <citation type="submission" date="2018-11" db="EMBL/GenBank/DDBJ databases">
        <title>Sequencing the genomes of 1000 actinobacteria strains.</title>
        <authorList>
            <person name="Klenk H.-P."/>
        </authorList>
    </citation>
    <scope>NUCLEOTIDE SEQUENCE [LARGE SCALE GENOMIC DNA]</scope>
    <source>
        <strain evidence="1 2">DSM 44254</strain>
    </source>
</reference>
<proteinExistence type="predicted"/>